<dbReference type="AlphaFoldDB" id="A0AAN7UU63"/>
<accession>A0AAN7UU63</accession>
<evidence type="ECO:0000313" key="2">
    <source>
        <dbReference type="Proteomes" id="UP001305414"/>
    </source>
</evidence>
<organism evidence="1 2">
    <name type="scientific">Xylaria bambusicola</name>
    <dbReference type="NCBI Taxonomy" id="326684"/>
    <lineage>
        <taxon>Eukaryota</taxon>
        <taxon>Fungi</taxon>
        <taxon>Dikarya</taxon>
        <taxon>Ascomycota</taxon>
        <taxon>Pezizomycotina</taxon>
        <taxon>Sordariomycetes</taxon>
        <taxon>Xylariomycetidae</taxon>
        <taxon>Xylariales</taxon>
        <taxon>Xylariaceae</taxon>
        <taxon>Xylaria</taxon>
    </lineage>
</organism>
<protein>
    <submittedName>
        <fullName evidence="1">Uncharacterized protein</fullName>
    </submittedName>
</protein>
<dbReference type="Proteomes" id="UP001305414">
    <property type="component" value="Unassembled WGS sequence"/>
</dbReference>
<name>A0AAN7UU63_9PEZI</name>
<comment type="caution">
    <text evidence="1">The sequence shown here is derived from an EMBL/GenBank/DDBJ whole genome shotgun (WGS) entry which is preliminary data.</text>
</comment>
<reference evidence="1 2" key="1">
    <citation type="submission" date="2023-10" db="EMBL/GenBank/DDBJ databases">
        <title>Draft genome sequence of Xylaria bambusicola isolate GMP-LS, the root and basal stem rot pathogen of sugarcane in Indonesia.</title>
        <authorList>
            <person name="Selvaraj P."/>
            <person name="Muralishankar V."/>
            <person name="Muruganantham S."/>
            <person name="Sp S."/>
            <person name="Haryani S."/>
            <person name="Lau K.J.X."/>
            <person name="Naqvi N.I."/>
        </authorList>
    </citation>
    <scope>NUCLEOTIDE SEQUENCE [LARGE SCALE GENOMIC DNA]</scope>
    <source>
        <strain evidence="1">GMP-LS</strain>
    </source>
</reference>
<proteinExistence type="predicted"/>
<keyword evidence="2" id="KW-1185">Reference proteome</keyword>
<dbReference type="EMBL" id="JAWHQM010000039">
    <property type="protein sequence ID" value="KAK5634194.1"/>
    <property type="molecule type" value="Genomic_DNA"/>
</dbReference>
<gene>
    <name evidence="1" type="ORF">RRF57_009908</name>
</gene>
<evidence type="ECO:0000313" key="1">
    <source>
        <dbReference type="EMBL" id="KAK5634194.1"/>
    </source>
</evidence>
<sequence length="114" mass="12943">MTAPIDIILHNSMKLRGCSKGTITSDYQFVVITSNTDQAQQLETLLKIKEWISTIDIAKVLRQPRSYKGVRLSERQLTRYVMTTLFGILEGLVRDTRLTLKREHGGMMGTGMVK</sequence>